<evidence type="ECO:0000256" key="2">
    <source>
        <dbReference type="SAM" id="MobiDB-lite"/>
    </source>
</evidence>
<evidence type="ECO:0000313" key="4">
    <source>
        <dbReference type="Ensembl" id="ENSCSAVP00000004624.1"/>
    </source>
</evidence>
<accession>H2YH25</accession>
<reference evidence="4" key="3">
    <citation type="submission" date="2025-09" db="UniProtKB">
        <authorList>
            <consortium name="Ensembl"/>
        </authorList>
    </citation>
    <scope>IDENTIFICATION</scope>
</reference>
<keyword evidence="3" id="KW-0472">Membrane</keyword>
<sequence length="427" mass="48620">LIIYYSIVFMENLILSIVWYCHRTGGGCLFEPLFSTPDFFAVSVTTETVPTPTTIPNSIAISLMIGINFLFFMGMVFMLMYYTFFHPSKNIPCWDCSHENAGHLNTAEATGLTGSTVATRNNHNIRQKRQGSQFRSWHSASLTYEENQEINKTLKKRPSSDILPESMNVFTENKLPDDTMKVSSIMEANSAACSCYSLRTTALGCQSVKSTPSRSNAALASAVVHQPTSRQHLDEAERKRRYFRQLIEQKKELEHQQAMLKINMERQISSYSLRKQKISDYEPYKQIKDSYSGDFDKNLKMYVPQSGDKPVRSHSRRTRLHSLEESPKHTYSPSFSHGTFPRYTRTHLTYNPQQKPAVPHTTLRTANYLKPISENKSVASSAPGLRDYSASLSNLTMPFPKPKQKVPRAMSFTVRKDEVIESMESSV</sequence>
<organism evidence="4 5">
    <name type="scientific">Ciona savignyi</name>
    <name type="common">Pacific transparent sea squirt</name>
    <dbReference type="NCBI Taxonomy" id="51511"/>
    <lineage>
        <taxon>Eukaryota</taxon>
        <taxon>Metazoa</taxon>
        <taxon>Chordata</taxon>
        <taxon>Tunicata</taxon>
        <taxon>Ascidiacea</taxon>
        <taxon>Phlebobranchia</taxon>
        <taxon>Cionidae</taxon>
        <taxon>Ciona</taxon>
    </lineage>
</organism>
<keyword evidence="3" id="KW-0812">Transmembrane</keyword>
<dbReference type="AlphaFoldDB" id="H2YH25"/>
<keyword evidence="1" id="KW-0175">Coiled coil</keyword>
<proteinExistence type="predicted"/>
<keyword evidence="5" id="KW-1185">Reference proteome</keyword>
<feature type="region of interest" description="Disordered" evidence="2">
    <location>
        <begin position="302"/>
        <end position="342"/>
    </location>
</feature>
<feature type="transmembrane region" description="Helical" evidence="3">
    <location>
        <begin position="59"/>
        <end position="82"/>
    </location>
</feature>
<dbReference type="GeneTree" id="ENSGT00660000097323"/>
<dbReference type="HOGENOM" id="CLU_643965_0_0_1"/>
<evidence type="ECO:0000256" key="3">
    <source>
        <dbReference type="SAM" id="Phobius"/>
    </source>
</evidence>
<evidence type="ECO:0000313" key="5">
    <source>
        <dbReference type="Proteomes" id="UP000007875"/>
    </source>
</evidence>
<protein>
    <submittedName>
        <fullName evidence="4">Uncharacterized protein</fullName>
    </submittedName>
</protein>
<dbReference type="Ensembl" id="ENSCSAVT00000004691.1">
    <property type="protein sequence ID" value="ENSCSAVP00000004624.1"/>
    <property type="gene ID" value="ENSCSAVG00000002756.1"/>
</dbReference>
<evidence type="ECO:0000256" key="1">
    <source>
        <dbReference type="SAM" id="Coils"/>
    </source>
</evidence>
<reference evidence="4" key="2">
    <citation type="submission" date="2025-08" db="UniProtKB">
        <authorList>
            <consortium name="Ensembl"/>
        </authorList>
    </citation>
    <scope>IDENTIFICATION</scope>
</reference>
<dbReference type="Proteomes" id="UP000007875">
    <property type="component" value="Unassembled WGS sequence"/>
</dbReference>
<keyword evidence="3" id="KW-1133">Transmembrane helix</keyword>
<name>H2YH25_CIOSA</name>
<dbReference type="OMA" id="SAACSCY"/>
<dbReference type="InParanoid" id="H2YH25"/>
<reference evidence="5" key="1">
    <citation type="submission" date="2003-08" db="EMBL/GenBank/DDBJ databases">
        <authorList>
            <person name="Birren B."/>
            <person name="Nusbaum C."/>
            <person name="Abebe A."/>
            <person name="Abouelleil A."/>
            <person name="Adekoya E."/>
            <person name="Ait-zahra M."/>
            <person name="Allen N."/>
            <person name="Allen T."/>
            <person name="An P."/>
            <person name="Anderson M."/>
            <person name="Anderson S."/>
            <person name="Arachchi H."/>
            <person name="Armbruster J."/>
            <person name="Bachantsang P."/>
            <person name="Baldwin J."/>
            <person name="Barry A."/>
            <person name="Bayul T."/>
            <person name="Blitshsteyn B."/>
            <person name="Bloom T."/>
            <person name="Blye J."/>
            <person name="Boguslavskiy L."/>
            <person name="Borowsky M."/>
            <person name="Boukhgalter B."/>
            <person name="Brunache A."/>
            <person name="Butler J."/>
            <person name="Calixte N."/>
            <person name="Calvo S."/>
            <person name="Camarata J."/>
            <person name="Campo K."/>
            <person name="Chang J."/>
            <person name="Cheshatsang Y."/>
            <person name="Citroen M."/>
            <person name="Collymore A."/>
            <person name="Considine T."/>
            <person name="Cook A."/>
            <person name="Cooke P."/>
            <person name="Corum B."/>
            <person name="Cuomo C."/>
            <person name="David R."/>
            <person name="Dawoe T."/>
            <person name="Degray S."/>
            <person name="Dodge S."/>
            <person name="Dooley K."/>
            <person name="Dorje P."/>
            <person name="Dorjee K."/>
            <person name="Dorris L."/>
            <person name="Duffey N."/>
            <person name="Dupes A."/>
            <person name="Elkins T."/>
            <person name="Engels R."/>
            <person name="Erickson J."/>
            <person name="Farina A."/>
            <person name="Faro S."/>
            <person name="Ferreira P."/>
            <person name="Fischer H."/>
            <person name="Fitzgerald M."/>
            <person name="Foley K."/>
            <person name="Gage D."/>
            <person name="Galagan J."/>
            <person name="Gearin G."/>
            <person name="Gnerre S."/>
            <person name="Gnirke A."/>
            <person name="Goyette A."/>
            <person name="Graham J."/>
            <person name="Grandbois E."/>
            <person name="Gyaltsen K."/>
            <person name="Hafez N."/>
            <person name="Hagopian D."/>
            <person name="Hagos B."/>
            <person name="Hall J."/>
            <person name="Hatcher B."/>
            <person name="Heller A."/>
            <person name="Higgins H."/>
            <person name="Honan T."/>
            <person name="Horn A."/>
            <person name="Houde N."/>
            <person name="Hughes L."/>
            <person name="Hulme W."/>
            <person name="Husby E."/>
            <person name="Iliev I."/>
            <person name="Jaffe D."/>
            <person name="Jones C."/>
            <person name="Kamal M."/>
            <person name="Kamat A."/>
            <person name="Kamvysselis M."/>
            <person name="Karlsson E."/>
            <person name="Kells C."/>
            <person name="Kieu A."/>
            <person name="Kisner P."/>
            <person name="Kodira C."/>
            <person name="Kulbokas E."/>
            <person name="Labutti K."/>
            <person name="Lama D."/>
            <person name="Landers T."/>
            <person name="Leger J."/>
            <person name="Levine S."/>
            <person name="Lewis D."/>
            <person name="Lewis T."/>
            <person name="Lindblad-toh K."/>
            <person name="Liu X."/>
            <person name="Lokyitsang T."/>
            <person name="Lokyitsang Y."/>
            <person name="Lucien O."/>
            <person name="Lui A."/>
            <person name="Ma L.J."/>
            <person name="Mabbitt R."/>
            <person name="Macdonald J."/>
            <person name="Maclean C."/>
            <person name="Major J."/>
            <person name="Manning J."/>
            <person name="Marabella R."/>
            <person name="Maru K."/>
            <person name="Matthews C."/>
            <person name="Mauceli E."/>
            <person name="Mccarthy M."/>
            <person name="Mcdonough S."/>
            <person name="Mcghee T."/>
            <person name="Meldrim J."/>
            <person name="Meneus L."/>
            <person name="Mesirov J."/>
            <person name="Mihalev A."/>
            <person name="Mihova T."/>
            <person name="Mikkelsen T."/>
            <person name="Mlenga V."/>
            <person name="Moru K."/>
            <person name="Mozes J."/>
            <person name="Mulrain L."/>
            <person name="Munson G."/>
            <person name="Naylor J."/>
            <person name="Newes C."/>
            <person name="Nguyen C."/>
            <person name="Nguyen N."/>
            <person name="Nguyen T."/>
            <person name="Nicol R."/>
            <person name="Nielsen C."/>
            <person name="Nizzari M."/>
            <person name="Norbu C."/>
            <person name="Norbu N."/>
            <person name="O'donnell P."/>
            <person name="Okoawo O."/>
            <person name="O'leary S."/>
            <person name="Omotosho B."/>
            <person name="O'neill K."/>
            <person name="Osman S."/>
            <person name="Parker S."/>
            <person name="Perrin D."/>
            <person name="Phunkhang P."/>
            <person name="Piqani B."/>
            <person name="Purcell S."/>
            <person name="Rachupka T."/>
            <person name="Ramasamy U."/>
            <person name="Rameau R."/>
            <person name="Ray V."/>
            <person name="Raymond C."/>
            <person name="Retta R."/>
            <person name="Richardson S."/>
            <person name="Rise C."/>
            <person name="Rodriguez J."/>
            <person name="Rogers J."/>
            <person name="Rogov P."/>
            <person name="Rutman M."/>
            <person name="Schupbach R."/>
            <person name="Seaman C."/>
            <person name="Settipalli S."/>
            <person name="Sharpe T."/>
            <person name="Sheridan J."/>
            <person name="Sherpa N."/>
            <person name="Shi J."/>
            <person name="Smirnov S."/>
            <person name="Smith C."/>
            <person name="Sougnez C."/>
            <person name="Spencer B."/>
            <person name="Stalker J."/>
            <person name="Stange-thomann N."/>
            <person name="Stavropoulos S."/>
            <person name="Stetson K."/>
            <person name="Stone C."/>
            <person name="Stone S."/>
            <person name="Stubbs M."/>
            <person name="Talamas J."/>
            <person name="Tchuinga P."/>
            <person name="Tenzing P."/>
            <person name="Tesfaye S."/>
            <person name="Theodore J."/>
            <person name="Thoulutsang Y."/>
            <person name="Topham K."/>
            <person name="Towey S."/>
            <person name="Tsamla T."/>
            <person name="Tsomo N."/>
            <person name="Vallee D."/>
            <person name="Vassiliev H."/>
            <person name="Venkataraman V."/>
            <person name="Vinson J."/>
            <person name="Vo A."/>
            <person name="Wade C."/>
            <person name="Wang S."/>
            <person name="Wangchuk T."/>
            <person name="Wangdi T."/>
            <person name="Whittaker C."/>
            <person name="Wilkinson J."/>
            <person name="Wu Y."/>
            <person name="Wyman D."/>
            <person name="Yadav S."/>
            <person name="Yang S."/>
            <person name="Yang X."/>
            <person name="Yeager S."/>
            <person name="Yee E."/>
            <person name="Young G."/>
            <person name="Zainoun J."/>
            <person name="Zembeck L."/>
            <person name="Zimmer A."/>
            <person name="Zody M."/>
            <person name="Lander E."/>
        </authorList>
    </citation>
    <scope>NUCLEOTIDE SEQUENCE [LARGE SCALE GENOMIC DNA]</scope>
</reference>
<feature type="coiled-coil region" evidence="1">
    <location>
        <begin position="233"/>
        <end position="263"/>
    </location>
</feature>